<dbReference type="InterPro" id="IPR022830">
    <property type="entry name" value="Indigdn_synthA-like"/>
</dbReference>
<keyword evidence="4" id="KW-0456">Lyase</keyword>
<dbReference type="EMBL" id="CAJPEV010001378">
    <property type="protein sequence ID" value="CAG0892313.1"/>
    <property type="molecule type" value="Genomic_DNA"/>
</dbReference>
<evidence type="ECO:0000313" key="6">
    <source>
        <dbReference type="EMBL" id="CAD7247202.1"/>
    </source>
</evidence>
<dbReference type="PANTHER" id="PTHR42909:SF1">
    <property type="entry name" value="CARBOHYDRATE KINASE PFKB DOMAIN-CONTAINING PROTEIN"/>
    <property type="match status" value="1"/>
</dbReference>
<dbReference type="Proteomes" id="UP000677054">
    <property type="component" value="Unassembled WGS sequence"/>
</dbReference>
<dbReference type="OrthoDB" id="198885at2759"/>
<sequence>MYRATRTCMWRSSTKGCSYGWSVRRLLHWLNPHICIGEPVAQALKEKKSVVALESTIITHGMPFPDNVEAALRVEDIVRDVGATPATIGILKGKACIGLSPEAIEELGKSSLAGKCFKASARDLPHVIQQGGDGGTTVAGTLVLAHLAGIQVFVTGGIGGVHRGAETSFDVSADLIQLSRSPVAVICAGIKAILDIPKTLEFLETQGVPVAVLGPDKRFPNFYSRDSGVDAPWNLENSVAAARLLHTHFSLLPSPSGVLIGVPIPLEHALDGNEVEKHVKEALEAGEARRIQGKDVTPFLLSQMQLLTCGSSLSSNIALIKNNAKVGAEIALHLAHLQSDSRCKKLASGTYKCPTTDLTKLLNASDHTNDYLPTRWMCRSPRFAIVYDIATRRETRNVARRASGATRP</sequence>
<proteinExistence type="inferred from homology"/>
<accession>A0A7R8XCT0</accession>
<evidence type="ECO:0000256" key="4">
    <source>
        <dbReference type="ARBA" id="ARBA00023239"/>
    </source>
</evidence>
<keyword evidence="5" id="KW-0326">Glycosidase</keyword>
<evidence type="ECO:0000256" key="3">
    <source>
        <dbReference type="ARBA" id="ARBA00023211"/>
    </source>
</evidence>
<dbReference type="GO" id="GO:0046872">
    <property type="term" value="F:metal ion binding"/>
    <property type="evidence" value="ECO:0007669"/>
    <property type="project" value="UniProtKB-KW"/>
</dbReference>
<organism evidence="6">
    <name type="scientific">Darwinula stevensoni</name>
    <dbReference type="NCBI Taxonomy" id="69355"/>
    <lineage>
        <taxon>Eukaryota</taxon>
        <taxon>Metazoa</taxon>
        <taxon>Ecdysozoa</taxon>
        <taxon>Arthropoda</taxon>
        <taxon>Crustacea</taxon>
        <taxon>Oligostraca</taxon>
        <taxon>Ostracoda</taxon>
        <taxon>Podocopa</taxon>
        <taxon>Podocopida</taxon>
        <taxon>Darwinulocopina</taxon>
        <taxon>Darwinuloidea</taxon>
        <taxon>Darwinulidae</taxon>
        <taxon>Darwinula</taxon>
    </lineage>
</organism>
<keyword evidence="2" id="KW-0378">Hydrolase</keyword>
<reference evidence="6" key="1">
    <citation type="submission" date="2020-11" db="EMBL/GenBank/DDBJ databases">
        <authorList>
            <person name="Tran Van P."/>
        </authorList>
    </citation>
    <scope>NUCLEOTIDE SEQUENCE</scope>
</reference>
<keyword evidence="3" id="KW-0464">Manganese</keyword>
<evidence type="ECO:0008006" key="8">
    <source>
        <dbReference type="Google" id="ProtNLM"/>
    </source>
</evidence>
<keyword evidence="7" id="KW-1185">Reference proteome</keyword>
<dbReference type="InterPro" id="IPR007342">
    <property type="entry name" value="PsuG"/>
</dbReference>
<dbReference type="GO" id="GO:0016798">
    <property type="term" value="F:hydrolase activity, acting on glycosyl bonds"/>
    <property type="evidence" value="ECO:0007669"/>
    <property type="project" value="UniProtKB-KW"/>
</dbReference>
<evidence type="ECO:0000256" key="5">
    <source>
        <dbReference type="ARBA" id="ARBA00023295"/>
    </source>
</evidence>
<evidence type="ECO:0000256" key="1">
    <source>
        <dbReference type="ARBA" id="ARBA00022723"/>
    </source>
</evidence>
<dbReference type="HAMAP" id="MF_01876">
    <property type="entry name" value="PsiMP_glycosidase"/>
    <property type="match status" value="1"/>
</dbReference>
<keyword evidence="1" id="KW-0479">Metal-binding</keyword>
<dbReference type="EMBL" id="LR900895">
    <property type="protein sequence ID" value="CAD7247202.1"/>
    <property type="molecule type" value="Genomic_DNA"/>
</dbReference>
<dbReference type="GO" id="GO:0005737">
    <property type="term" value="C:cytoplasm"/>
    <property type="evidence" value="ECO:0007669"/>
    <property type="project" value="TreeGrafter"/>
</dbReference>
<evidence type="ECO:0000313" key="7">
    <source>
        <dbReference type="Proteomes" id="UP000677054"/>
    </source>
</evidence>
<name>A0A7R8XCT0_9CRUS</name>
<feature type="non-terminal residue" evidence="6">
    <location>
        <position position="408"/>
    </location>
</feature>
<dbReference type="PANTHER" id="PTHR42909">
    <property type="entry name" value="ZGC:136858"/>
    <property type="match status" value="1"/>
</dbReference>
<dbReference type="GO" id="GO:0004730">
    <property type="term" value="F:pseudouridylate synthase activity"/>
    <property type="evidence" value="ECO:0007669"/>
    <property type="project" value="InterPro"/>
</dbReference>
<protein>
    <recommendedName>
        <fullName evidence="8">Pseudouridine-5'-phosphate glycosidase</fullName>
    </recommendedName>
</protein>
<gene>
    <name evidence="6" type="ORF">DSTB1V02_LOCUS7036</name>
</gene>
<evidence type="ECO:0000256" key="2">
    <source>
        <dbReference type="ARBA" id="ARBA00022801"/>
    </source>
</evidence>
<dbReference type="Pfam" id="PF04227">
    <property type="entry name" value="Indigoidine_A"/>
    <property type="match status" value="1"/>
</dbReference>
<dbReference type="AlphaFoldDB" id="A0A7R8XCT0"/>
<dbReference type="Gene3D" id="3.40.1790.10">
    <property type="entry name" value="Indigoidine synthase domain"/>
    <property type="match status" value="1"/>
</dbReference>
<dbReference type="SUPFAM" id="SSF110581">
    <property type="entry name" value="Indigoidine synthase A-like"/>
    <property type="match status" value="1"/>
</dbReference>